<dbReference type="GO" id="GO:0016705">
    <property type="term" value="F:oxidoreductase activity, acting on paired donors, with incorporation or reduction of molecular oxygen"/>
    <property type="evidence" value="ECO:0007669"/>
    <property type="project" value="InterPro"/>
</dbReference>
<feature type="binding site" evidence="6">
    <location>
        <position position="58"/>
    </location>
    <ligand>
        <name>FMN</name>
        <dbReference type="ChEBI" id="CHEBI:58210"/>
    </ligand>
</feature>
<evidence type="ECO:0000256" key="6">
    <source>
        <dbReference type="PIRSR" id="PIRSR000337-1"/>
    </source>
</evidence>
<feature type="binding site" evidence="6">
    <location>
        <position position="145"/>
    </location>
    <ligand>
        <name>FMN</name>
        <dbReference type="ChEBI" id="CHEBI:58210"/>
    </ligand>
</feature>
<evidence type="ECO:0000259" key="7">
    <source>
        <dbReference type="Pfam" id="PF00296"/>
    </source>
</evidence>
<name>A0A1I3U2H2_9BACL</name>
<feature type="binding site" evidence="6">
    <location>
        <position position="95"/>
    </location>
    <ligand>
        <name>FMN</name>
        <dbReference type="ChEBI" id="CHEBI:58210"/>
    </ligand>
</feature>
<sequence length="447" mass="50077">MGEKRKLRLGTFLGGTGGNIASWRHPDAVADAAINLNYYKDLVEKAERAKLDLVFIGDGLYISEKSHPNFLNRFEPLTLLAALAGETSHIGLVATLSTTYSEPFNVARQFASIDHISNGRAGWNVVTSPLEKSALNFSKTEHPKHDLRYRIAEEFVQVTKGLWDSWEDDAFIRDKEKGIFFDPEKMHRLNHKGEFFSVEGPLNISRSKQGHPVIFQAGSSEAGKTLAAKVADAVFTNHESIAAAKEFYEDVKNRAVTFGRSRDQILIFPGVNIIVGETEAEAERKYEEIANLVDIDVALNYLGRYFNDIDFKQYPLDEPFPDLGDFGAEGWKSTTEKLKKLAKEENLTLRQVAQRVTTPKGGSTFIGTPVQIANTLQEWFEEGAADGFMICPSVLPNGLDDFIHYVLPILQERELFRTEYEHDTLRGNLGLPKPVNRYSKTKAKAST</sequence>
<dbReference type="GO" id="GO:0004497">
    <property type="term" value="F:monooxygenase activity"/>
    <property type="evidence" value="ECO:0007669"/>
    <property type="project" value="UniProtKB-KW"/>
</dbReference>
<organism evidence="8 9">
    <name type="scientific">Thermoflavimicrobium dichotomicum</name>
    <dbReference type="NCBI Taxonomy" id="46223"/>
    <lineage>
        <taxon>Bacteria</taxon>
        <taxon>Bacillati</taxon>
        <taxon>Bacillota</taxon>
        <taxon>Bacilli</taxon>
        <taxon>Bacillales</taxon>
        <taxon>Thermoactinomycetaceae</taxon>
        <taxon>Thermoflavimicrobium</taxon>
    </lineage>
</organism>
<dbReference type="RefSeq" id="WP_093231368.1">
    <property type="nucleotide sequence ID" value="NZ_FORR01000021.1"/>
</dbReference>
<evidence type="ECO:0000313" key="9">
    <source>
        <dbReference type="Proteomes" id="UP000199545"/>
    </source>
</evidence>
<proteinExistence type="inferred from homology"/>
<keyword evidence="4 8" id="KW-0503">Monooxygenase</keyword>
<keyword evidence="1 6" id="KW-0285">Flavoprotein</keyword>
<dbReference type="InterPro" id="IPR011251">
    <property type="entry name" value="Luciferase-like_dom"/>
</dbReference>
<dbReference type="OrthoDB" id="3265338at2"/>
<dbReference type="EMBL" id="FORR01000021">
    <property type="protein sequence ID" value="SFJ77180.1"/>
    <property type="molecule type" value="Genomic_DNA"/>
</dbReference>
<evidence type="ECO:0000256" key="4">
    <source>
        <dbReference type="ARBA" id="ARBA00023033"/>
    </source>
</evidence>
<dbReference type="PIRSF" id="PIRSF000337">
    <property type="entry name" value="NTA_MOA"/>
    <property type="match status" value="1"/>
</dbReference>
<dbReference type="Proteomes" id="UP000199545">
    <property type="component" value="Unassembled WGS sequence"/>
</dbReference>
<dbReference type="PANTHER" id="PTHR30011:SF16">
    <property type="entry name" value="C2H2 FINGER DOMAIN TRANSCRIPTION FACTOR (EUROFUNG)-RELATED"/>
    <property type="match status" value="1"/>
</dbReference>
<protein>
    <submittedName>
        <fullName evidence="8">FMN-dependent oxidoreductase, nitrilotriacetate monooxygenase family</fullName>
    </submittedName>
</protein>
<reference evidence="8 9" key="1">
    <citation type="submission" date="2016-10" db="EMBL/GenBank/DDBJ databases">
        <authorList>
            <person name="de Groot N.N."/>
        </authorList>
    </citation>
    <scope>NUCLEOTIDE SEQUENCE [LARGE SCALE GENOMIC DNA]</scope>
    <source>
        <strain evidence="8 9">DSM 44778</strain>
    </source>
</reference>
<feature type="domain" description="Luciferase-like" evidence="7">
    <location>
        <begin position="21"/>
        <end position="384"/>
    </location>
</feature>
<comment type="similarity">
    <text evidence="5">Belongs to the NtaA/SnaA/DszA monooxygenase family.</text>
</comment>
<dbReference type="SUPFAM" id="SSF51679">
    <property type="entry name" value="Bacterial luciferase-like"/>
    <property type="match status" value="1"/>
</dbReference>
<dbReference type="InterPro" id="IPR051260">
    <property type="entry name" value="Diverse_substr_monoxygenases"/>
</dbReference>
<keyword evidence="9" id="KW-1185">Reference proteome</keyword>
<evidence type="ECO:0000256" key="2">
    <source>
        <dbReference type="ARBA" id="ARBA00022643"/>
    </source>
</evidence>
<dbReference type="PANTHER" id="PTHR30011">
    <property type="entry name" value="ALKANESULFONATE MONOOXYGENASE-RELATED"/>
    <property type="match status" value="1"/>
</dbReference>
<feature type="binding site" evidence="6">
    <location>
        <position position="220"/>
    </location>
    <ligand>
        <name>FMN</name>
        <dbReference type="ChEBI" id="CHEBI:58210"/>
    </ligand>
</feature>
<evidence type="ECO:0000256" key="3">
    <source>
        <dbReference type="ARBA" id="ARBA00023002"/>
    </source>
</evidence>
<feature type="binding site" evidence="6">
    <location>
        <position position="219"/>
    </location>
    <ligand>
        <name>FMN</name>
        <dbReference type="ChEBI" id="CHEBI:58210"/>
    </ligand>
</feature>
<dbReference type="CDD" id="cd01095">
    <property type="entry name" value="Nitrilotriacetate_monoxgenase"/>
    <property type="match status" value="1"/>
</dbReference>
<keyword evidence="3" id="KW-0560">Oxidoreductase</keyword>
<accession>A0A1I3U2H2</accession>
<evidence type="ECO:0000256" key="1">
    <source>
        <dbReference type="ARBA" id="ARBA00022630"/>
    </source>
</evidence>
<feature type="binding site" evidence="6">
    <location>
        <position position="149"/>
    </location>
    <ligand>
        <name>FMN</name>
        <dbReference type="ChEBI" id="CHEBI:58210"/>
    </ligand>
</feature>
<dbReference type="Pfam" id="PF00296">
    <property type="entry name" value="Bac_luciferase"/>
    <property type="match status" value="1"/>
</dbReference>
<dbReference type="STRING" id="46223.SAMN05421852_12133"/>
<evidence type="ECO:0000256" key="5">
    <source>
        <dbReference type="ARBA" id="ARBA00033748"/>
    </source>
</evidence>
<evidence type="ECO:0000313" key="8">
    <source>
        <dbReference type="EMBL" id="SFJ77180.1"/>
    </source>
</evidence>
<dbReference type="AlphaFoldDB" id="A0A1I3U2H2"/>
<gene>
    <name evidence="8" type="ORF">SAMN05421852_12133</name>
</gene>
<dbReference type="Gene3D" id="3.20.20.30">
    <property type="entry name" value="Luciferase-like domain"/>
    <property type="match status" value="1"/>
</dbReference>
<dbReference type="InterPro" id="IPR036661">
    <property type="entry name" value="Luciferase-like_sf"/>
</dbReference>
<dbReference type="InterPro" id="IPR016215">
    <property type="entry name" value="NTA_MOA"/>
</dbReference>
<keyword evidence="2 6" id="KW-0288">FMN</keyword>
<dbReference type="NCBIfam" id="TIGR03860">
    <property type="entry name" value="FMN_nitrolo"/>
    <property type="match status" value="1"/>
</dbReference>